<feature type="transmembrane region" description="Helical" evidence="5">
    <location>
        <begin position="57"/>
        <end position="75"/>
    </location>
</feature>
<evidence type="ECO:0000256" key="2">
    <source>
        <dbReference type="ARBA" id="ARBA00022692"/>
    </source>
</evidence>
<sequence length="340" mass="38431">MIFFLISQSYMTVGSILSCEVVAGEFRDCTGVVYTVMWTIGYVYVGVLTLCIRKWRYLYLAATLPGAITLIYIWLLPESPHWMASHRDIKGLQKYVDTATIFNSKQVNLNDCVVTEEVQKRPEWEIRRTVLDLFRWKRLLFMISINGFIVLVMNFYYFALSFDSVYLSEDKLTGYLLMGLVELPAGIIAVPVMHRFGRRSISVVCLATQGLILLTAVVFDGMQINHIDLILIGKTMNSIAFVAHPLLVTEMIPTTLRTVAYSFVNIPESIGILTSPLLKYADLEGGKIPCLILGCLSLVAALLAVVLPETKGHPMPEDIEDMQLGPFLEFFKRRSQRNHT</sequence>
<dbReference type="Gene3D" id="1.20.1250.20">
    <property type="entry name" value="MFS general substrate transporter like domains"/>
    <property type="match status" value="1"/>
</dbReference>
<dbReference type="PANTHER" id="PTHR24064">
    <property type="entry name" value="SOLUTE CARRIER FAMILY 22 MEMBER"/>
    <property type="match status" value="1"/>
</dbReference>
<feature type="transmembrane region" description="Helical" evidence="5">
    <location>
        <begin position="31"/>
        <end position="50"/>
    </location>
</feature>
<accession>A0ABD6EAC5</accession>
<feature type="transmembrane region" description="Helical" evidence="5">
    <location>
        <begin position="200"/>
        <end position="219"/>
    </location>
</feature>
<protein>
    <recommendedName>
        <fullName evidence="8">Major facilitator superfamily (MFS) profile domain-containing protein</fullName>
    </recommendedName>
</protein>
<feature type="transmembrane region" description="Helical" evidence="5">
    <location>
        <begin position="139"/>
        <end position="160"/>
    </location>
</feature>
<keyword evidence="4 5" id="KW-0472">Membrane</keyword>
<keyword evidence="2 5" id="KW-0812">Transmembrane</keyword>
<dbReference type="InterPro" id="IPR005828">
    <property type="entry name" value="MFS_sugar_transport-like"/>
</dbReference>
<evidence type="ECO:0000313" key="7">
    <source>
        <dbReference type="Proteomes" id="UP001608902"/>
    </source>
</evidence>
<dbReference type="Proteomes" id="UP001608902">
    <property type="component" value="Unassembled WGS sequence"/>
</dbReference>
<name>A0ABD6EAC5_9BILA</name>
<reference evidence="6 7" key="1">
    <citation type="submission" date="2024-08" db="EMBL/GenBank/DDBJ databases">
        <title>Gnathostoma spinigerum genome.</title>
        <authorList>
            <person name="Gonzalez-Bertolin B."/>
            <person name="Monzon S."/>
            <person name="Zaballos A."/>
            <person name="Jimenez P."/>
            <person name="Dekumyoy P."/>
            <person name="Varona S."/>
            <person name="Cuesta I."/>
            <person name="Sumanam S."/>
            <person name="Adisakwattana P."/>
            <person name="Gasser R.B."/>
            <person name="Hernandez-Gonzalez A."/>
            <person name="Young N.D."/>
            <person name="Perteguer M.J."/>
        </authorList>
    </citation>
    <scope>NUCLEOTIDE SEQUENCE [LARGE SCALE GENOMIC DNA]</scope>
    <source>
        <strain evidence="6">AL3</strain>
        <tissue evidence="6">Liver</tissue>
    </source>
</reference>
<dbReference type="EMBL" id="JBGFUD010001349">
    <property type="protein sequence ID" value="MFH4976156.1"/>
    <property type="molecule type" value="Genomic_DNA"/>
</dbReference>
<dbReference type="AlphaFoldDB" id="A0ABD6EAC5"/>
<feature type="transmembrane region" description="Helical" evidence="5">
    <location>
        <begin position="290"/>
        <end position="307"/>
    </location>
</feature>
<evidence type="ECO:0000256" key="5">
    <source>
        <dbReference type="SAM" id="Phobius"/>
    </source>
</evidence>
<organism evidence="6 7">
    <name type="scientific">Gnathostoma spinigerum</name>
    <dbReference type="NCBI Taxonomy" id="75299"/>
    <lineage>
        <taxon>Eukaryota</taxon>
        <taxon>Metazoa</taxon>
        <taxon>Ecdysozoa</taxon>
        <taxon>Nematoda</taxon>
        <taxon>Chromadorea</taxon>
        <taxon>Rhabditida</taxon>
        <taxon>Spirurina</taxon>
        <taxon>Gnathostomatomorpha</taxon>
        <taxon>Gnathostomatoidea</taxon>
        <taxon>Gnathostomatidae</taxon>
        <taxon>Gnathostoma</taxon>
    </lineage>
</organism>
<evidence type="ECO:0000256" key="1">
    <source>
        <dbReference type="ARBA" id="ARBA00004141"/>
    </source>
</evidence>
<dbReference type="Pfam" id="PF00083">
    <property type="entry name" value="Sugar_tr"/>
    <property type="match status" value="1"/>
</dbReference>
<keyword evidence="3 5" id="KW-1133">Transmembrane helix</keyword>
<evidence type="ECO:0008006" key="8">
    <source>
        <dbReference type="Google" id="ProtNLM"/>
    </source>
</evidence>
<dbReference type="GO" id="GO:0016020">
    <property type="term" value="C:membrane"/>
    <property type="evidence" value="ECO:0007669"/>
    <property type="project" value="UniProtKB-SubCell"/>
</dbReference>
<keyword evidence="7" id="KW-1185">Reference proteome</keyword>
<evidence type="ECO:0000256" key="3">
    <source>
        <dbReference type="ARBA" id="ARBA00022989"/>
    </source>
</evidence>
<evidence type="ECO:0000313" key="6">
    <source>
        <dbReference type="EMBL" id="MFH4976156.1"/>
    </source>
</evidence>
<gene>
    <name evidence="6" type="ORF">AB6A40_002865</name>
</gene>
<comment type="subcellular location">
    <subcellularLocation>
        <location evidence="1">Membrane</location>
        <topology evidence="1">Multi-pass membrane protein</topology>
    </subcellularLocation>
</comment>
<proteinExistence type="predicted"/>
<dbReference type="SUPFAM" id="SSF103473">
    <property type="entry name" value="MFS general substrate transporter"/>
    <property type="match status" value="1"/>
</dbReference>
<feature type="transmembrane region" description="Helical" evidence="5">
    <location>
        <begin position="172"/>
        <end position="194"/>
    </location>
</feature>
<comment type="caution">
    <text evidence="6">The sequence shown here is derived from an EMBL/GenBank/DDBJ whole genome shotgun (WGS) entry which is preliminary data.</text>
</comment>
<dbReference type="InterPro" id="IPR036259">
    <property type="entry name" value="MFS_trans_sf"/>
</dbReference>
<evidence type="ECO:0000256" key="4">
    <source>
        <dbReference type="ARBA" id="ARBA00023136"/>
    </source>
</evidence>